<dbReference type="EMBL" id="MN103543">
    <property type="protein sequence ID" value="QEM41963.1"/>
    <property type="molecule type" value="Genomic_DNA"/>
</dbReference>
<sequence>MAFTINLRWVNPNDASVSIKIYRSATMIDRNNPGTPIAEVNGDVDGYADEGLTYGLIYYYMFESSKDGDVAKSRVFQFHAVPFTGPGPQRLVAGNINYGYYGSLPTVEFISDSELIARCGLSWTAANNAGQRWHKFAWKGRTFYVPEYSIATGTLYWMDLYNAGLVYSKNAVPSAVPGVTTPVPQGKRINFALSEFEVSLPSVLVDHDDPNSVSDLSSSAATALGNSDPSLSNGTVELFLAGMTSQFYANKTLERVNVTGDNEATRVNSKAILTRDTPTTPASAYISRSTSATKASALVPQHTGRTSSSNIWFPVLELIPGNFVDFEV</sequence>
<evidence type="ECO:0000313" key="2">
    <source>
        <dbReference type="Proteomes" id="UP000322144"/>
    </source>
</evidence>
<dbReference type="Proteomes" id="UP000322144">
    <property type="component" value="Segment"/>
</dbReference>
<dbReference type="RefSeq" id="YP_010660974.1">
    <property type="nucleotide sequence ID" value="NC_070882.1"/>
</dbReference>
<accession>A0A5C1K8V8</accession>
<dbReference type="KEGG" id="vg:77936984"/>
<reference evidence="1 2" key="1">
    <citation type="submission" date="2019-06" db="EMBL/GenBank/DDBJ databases">
        <title>A distant relative of Phikzvirus genus phages from a therapeutic phage collection.</title>
        <authorList>
            <person name="Hejnowicz M.S."/>
            <person name="Dabrowski K."/>
            <person name="Gawor J."/>
            <person name="Weber-Dabrowska B."/>
            <person name="Gromadka R."/>
            <person name="Lobocka M.B."/>
        </authorList>
    </citation>
    <scope>NUCLEOTIDE SEQUENCE [LARGE SCALE GENOMIC DNA]</scope>
</reference>
<proteinExistence type="predicted"/>
<organism evidence="1 2">
    <name type="scientific">Pseudomonas phage vB_PaeM_PS119XW</name>
    <dbReference type="NCBI Taxonomy" id="2601632"/>
    <lineage>
        <taxon>Viruses</taxon>
        <taxon>Duplodnaviria</taxon>
        <taxon>Heunggongvirae</taxon>
        <taxon>Uroviricota</taxon>
        <taxon>Caudoviricetes</taxon>
        <taxon>Chimalliviridae</taxon>
        <taxon>Pawinskivirus</taxon>
        <taxon>Pawinskivirus PS119XW</taxon>
    </lineage>
</organism>
<protein>
    <recommendedName>
        <fullName evidence="3">Virion structural protein</fullName>
    </recommendedName>
</protein>
<evidence type="ECO:0000313" key="1">
    <source>
        <dbReference type="EMBL" id="QEM41963.1"/>
    </source>
</evidence>
<keyword evidence="2" id="KW-1185">Reference proteome</keyword>
<name>A0A5C1K8V8_9CAUD</name>
<evidence type="ECO:0008006" key="3">
    <source>
        <dbReference type="Google" id="ProtNLM"/>
    </source>
</evidence>
<dbReference type="InterPro" id="IPR013783">
    <property type="entry name" value="Ig-like_fold"/>
</dbReference>
<dbReference type="GeneID" id="77936984"/>
<dbReference type="Gene3D" id="2.60.40.10">
    <property type="entry name" value="Immunoglobulins"/>
    <property type="match status" value="1"/>
</dbReference>